<dbReference type="PANTHER" id="PTHR39217:SF1">
    <property type="entry name" value="GLUTATHIONE SYNTHETASE"/>
    <property type="match status" value="1"/>
</dbReference>
<dbReference type="Pfam" id="PF08443">
    <property type="entry name" value="RimK"/>
    <property type="match status" value="1"/>
</dbReference>
<dbReference type="InterPro" id="IPR013651">
    <property type="entry name" value="ATP-grasp_RimK-type"/>
</dbReference>
<dbReference type="Proteomes" id="UP000575898">
    <property type="component" value="Unassembled WGS sequence"/>
</dbReference>
<dbReference type="GO" id="GO:0016874">
    <property type="term" value="F:ligase activity"/>
    <property type="evidence" value="ECO:0007669"/>
    <property type="project" value="UniProtKB-KW"/>
</dbReference>
<keyword evidence="3" id="KW-1185">Reference proteome</keyword>
<accession>A0A840MM77</accession>
<feature type="domain" description="ATP-grasp fold RimK-type" evidence="1">
    <location>
        <begin position="166"/>
        <end position="270"/>
    </location>
</feature>
<dbReference type="EMBL" id="JACHHY010000019">
    <property type="protein sequence ID" value="MBB5019738.1"/>
    <property type="molecule type" value="Genomic_DNA"/>
</dbReference>
<dbReference type="RefSeq" id="WP_343074288.1">
    <property type="nucleotide sequence ID" value="NZ_JACHHY010000019.1"/>
</dbReference>
<dbReference type="SUPFAM" id="SSF56059">
    <property type="entry name" value="Glutathione synthetase ATP-binding domain-like"/>
    <property type="match status" value="1"/>
</dbReference>
<dbReference type="Gene3D" id="3.40.50.20">
    <property type="match status" value="1"/>
</dbReference>
<gene>
    <name evidence="2" type="ORF">HNQ59_003046</name>
</gene>
<evidence type="ECO:0000259" key="1">
    <source>
        <dbReference type="Pfam" id="PF08443"/>
    </source>
</evidence>
<keyword evidence="2" id="KW-0436">Ligase</keyword>
<reference evidence="2 3" key="1">
    <citation type="submission" date="2020-08" db="EMBL/GenBank/DDBJ databases">
        <title>Genomic Encyclopedia of Type Strains, Phase IV (KMG-IV): sequencing the most valuable type-strain genomes for metagenomic binning, comparative biology and taxonomic classification.</title>
        <authorList>
            <person name="Goeker M."/>
        </authorList>
    </citation>
    <scope>NUCLEOTIDE SEQUENCE [LARGE SCALE GENOMIC DNA]</scope>
    <source>
        <strain evidence="2 3">DSM 27165</strain>
    </source>
</reference>
<name>A0A840MM77_9PROT</name>
<dbReference type="GO" id="GO:0005524">
    <property type="term" value="F:ATP binding"/>
    <property type="evidence" value="ECO:0007669"/>
    <property type="project" value="InterPro"/>
</dbReference>
<organism evidence="2 3">
    <name type="scientific">Chitinivorax tropicus</name>
    <dbReference type="NCBI Taxonomy" id="714531"/>
    <lineage>
        <taxon>Bacteria</taxon>
        <taxon>Pseudomonadati</taxon>
        <taxon>Pseudomonadota</taxon>
        <taxon>Betaproteobacteria</taxon>
        <taxon>Chitinivorax</taxon>
    </lineage>
</organism>
<dbReference type="InterPro" id="IPR013815">
    <property type="entry name" value="ATP_grasp_subdomain_1"/>
</dbReference>
<comment type="caution">
    <text evidence="2">The sequence shown here is derived from an EMBL/GenBank/DDBJ whole genome shotgun (WGS) entry which is preliminary data.</text>
</comment>
<protein>
    <submittedName>
        <fullName evidence="2">Glutathione synthase/RimK-type ligase-like ATP-grasp enzyme</fullName>
    </submittedName>
</protein>
<evidence type="ECO:0000313" key="3">
    <source>
        <dbReference type="Proteomes" id="UP000575898"/>
    </source>
</evidence>
<dbReference type="PANTHER" id="PTHR39217">
    <property type="match status" value="1"/>
</dbReference>
<dbReference type="InterPro" id="IPR053191">
    <property type="entry name" value="DcsG_Biosynth_Enzyme"/>
</dbReference>
<dbReference type="Gene3D" id="3.30.470.20">
    <property type="entry name" value="ATP-grasp fold, B domain"/>
    <property type="match status" value="1"/>
</dbReference>
<evidence type="ECO:0000313" key="2">
    <source>
        <dbReference type="EMBL" id="MBB5019738.1"/>
    </source>
</evidence>
<sequence>MPKLDVAILTDSRFTSPISDNPYNCQIFLEEAWVAHYLRELGLTVARVPWDEPGYDWTQVRAAVFRSTWDYFDRFAEFEPWLNTVANQTLLVNRFDLITWNMDKHYLRDLAEQDVDIVPTKFVEKGESINLLDALRGFMWQEAVIKPAVSGAARLTYRVNTTNAIAYQSILDECLKNEAMMIQPFMASVLEQGEVSLMVFDGKVTHAIRKTPKAGDFRVQDDHGGVVHPYFPSPAEIEFAERAVAACPAMPNYARVDVVQHHGKLRIMELELLEPELFFRFCPPAAARLAASIQQVLR</sequence>
<dbReference type="Gene3D" id="3.30.1490.20">
    <property type="entry name" value="ATP-grasp fold, A domain"/>
    <property type="match status" value="1"/>
</dbReference>
<dbReference type="AlphaFoldDB" id="A0A840MM77"/>
<proteinExistence type="predicted"/>